<keyword evidence="2" id="KW-0175">Coiled coil</keyword>
<dbReference type="InterPro" id="IPR008160">
    <property type="entry name" value="Collagen"/>
</dbReference>
<evidence type="ECO:0000256" key="3">
    <source>
        <dbReference type="SAM" id="MobiDB-lite"/>
    </source>
</evidence>
<dbReference type="WBParaSite" id="SPAL_0001014300.1">
    <property type="protein sequence ID" value="SPAL_0001014300.1"/>
    <property type="gene ID" value="SPAL_0001014300"/>
</dbReference>
<name>A0A0N5BWE6_STREA</name>
<evidence type="ECO:0000256" key="2">
    <source>
        <dbReference type="SAM" id="Coils"/>
    </source>
</evidence>
<feature type="chain" id="PRO_5005895031" evidence="4">
    <location>
        <begin position="24"/>
        <end position="253"/>
    </location>
</feature>
<evidence type="ECO:0000313" key="5">
    <source>
        <dbReference type="Proteomes" id="UP000046392"/>
    </source>
</evidence>
<proteinExistence type="predicted"/>
<dbReference type="PANTHER" id="PTHR24637:SF421">
    <property type="entry name" value="CUTICLE COLLAGEN DPY-2"/>
    <property type="match status" value="1"/>
</dbReference>
<feature type="signal peptide" evidence="4">
    <location>
        <begin position="1"/>
        <end position="23"/>
    </location>
</feature>
<reference evidence="6" key="1">
    <citation type="submission" date="2017-02" db="UniProtKB">
        <authorList>
            <consortium name="WormBaseParasite"/>
        </authorList>
    </citation>
    <scope>IDENTIFICATION</scope>
</reference>
<feature type="region of interest" description="Disordered" evidence="3">
    <location>
        <begin position="69"/>
        <end position="189"/>
    </location>
</feature>
<protein>
    <submittedName>
        <fullName evidence="6">Col_cuticle_N domain-containing protein</fullName>
    </submittedName>
</protein>
<accession>A0A0N5BWE6</accession>
<dbReference type="Proteomes" id="UP000046392">
    <property type="component" value="Unplaced"/>
</dbReference>
<evidence type="ECO:0000256" key="4">
    <source>
        <dbReference type="SAM" id="SignalP"/>
    </source>
</evidence>
<dbReference type="Pfam" id="PF01391">
    <property type="entry name" value="Collagen"/>
    <property type="match status" value="2"/>
</dbReference>
<keyword evidence="4" id="KW-0732">Signal</keyword>
<keyword evidence="1" id="KW-0677">Repeat</keyword>
<evidence type="ECO:0000256" key="1">
    <source>
        <dbReference type="ARBA" id="ARBA00022737"/>
    </source>
</evidence>
<keyword evidence="5" id="KW-1185">Reference proteome</keyword>
<dbReference type="PANTHER" id="PTHR24637">
    <property type="entry name" value="COLLAGEN"/>
    <property type="match status" value="1"/>
</dbReference>
<evidence type="ECO:0000313" key="6">
    <source>
        <dbReference type="WBParaSite" id="SPAL_0001014300.1"/>
    </source>
</evidence>
<feature type="coiled-coil region" evidence="2">
    <location>
        <begin position="35"/>
        <end position="62"/>
    </location>
</feature>
<sequence length="253" mass="26954">MAKVIVPQFYFLTLLTLLCNTNGSTTDSRSLAEDLIKLQILIDQQNAKIEALQNHVINIVQNINRREKTPSLSDLRGPPGEKGDRGYVGVPGLKGEVGRPGLKGPQGSTGFQGLKGEKGDMGQQGIQGLPGQGQDGIPGEPGRVGPPGKKGEKGDIAPGLPGRPGLDGKQGPQGIRGIPGTKGERGKDGLPGLPGWLVNDKGYCILSLGICPPGFIAIRHYEEYLDQYKFGEYALSRTSQEEKIPLKVQVCCH</sequence>
<dbReference type="STRING" id="174720.A0A0N5BWE6"/>
<organism evidence="5 6">
    <name type="scientific">Strongyloides papillosus</name>
    <name type="common">Intestinal threadworm</name>
    <dbReference type="NCBI Taxonomy" id="174720"/>
    <lineage>
        <taxon>Eukaryota</taxon>
        <taxon>Metazoa</taxon>
        <taxon>Ecdysozoa</taxon>
        <taxon>Nematoda</taxon>
        <taxon>Chromadorea</taxon>
        <taxon>Rhabditida</taxon>
        <taxon>Tylenchina</taxon>
        <taxon>Panagrolaimomorpha</taxon>
        <taxon>Strongyloidoidea</taxon>
        <taxon>Strongyloididae</taxon>
        <taxon>Strongyloides</taxon>
    </lineage>
</organism>
<dbReference type="AlphaFoldDB" id="A0A0N5BWE6"/>